<dbReference type="PRINTS" id="PR00344">
    <property type="entry name" value="BCTRLSENSOR"/>
</dbReference>
<feature type="transmembrane region" description="Helical" evidence="17">
    <location>
        <begin position="395"/>
        <end position="417"/>
    </location>
</feature>
<keyword evidence="11 17" id="KW-1133">Transmembrane helix</keyword>
<dbReference type="PROSITE" id="PS50109">
    <property type="entry name" value="HIS_KIN"/>
    <property type="match status" value="1"/>
</dbReference>
<feature type="domain" description="HAMP" evidence="21">
    <location>
        <begin position="419"/>
        <end position="472"/>
    </location>
</feature>
<keyword evidence="8" id="KW-0547">Nucleotide-binding</keyword>
<dbReference type="InterPro" id="IPR036890">
    <property type="entry name" value="HATPase_C_sf"/>
</dbReference>
<dbReference type="EMBL" id="WODC01000003">
    <property type="protein sequence ID" value="MUM77140.1"/>
    <property type="molecule type" value="Genomic_DNA"/>
</dbReference>
<evidence type="ECO:0000256" key="14">
    <source>
        <dbReference type="PROSITE-ProRule" id="PRU00169"/>
    </source>
</evidence>
<dbReference type="InterPro" id="IPR003661">
    <property type="entry name" value="HisK_dim/P_dom"/>
</dbReference>
<evidence type="ECO:0000256" key="13">
    <source>
        <dbReference type="ARBA" id="ARBA00023136"/>
    </source>
</evidence>
<dbReference type="Pfam" id="PF13426">
    <property type="entry name" value="PAS_9"/>
    <property type="match status" value="1"/>
</dbReference>
<dbReference type="Gene3D" id="1.10.287.130">
    <property type="match status" value="1"/>
</dbReference>
<dbReference type="PROSITE" id="PS50112">
    <property type="entry name" value="PAS"/>
    <property type="match status" value="1"/>
</dbReference>
<keyword evidence="23" id="KW-1185">Reference proteome</keyword>
<dbReference type="Proteomes" id="UP000461162">
    <property type="component" value="Unassembled WGS sequence"/>
</dbReference>
<dbReference type="Pfam" id="PF02518">
    <property type="entry name" value="HATPase_c"/>
    <property type="match status" value="1"/>
</dbReference>
<evidence type="ECO:0000256" key="8">
    <source>
        <dbReference type="ARBA" id="ARBA00022741"/>
    </source>
</evidence>
<dbReference type="CDD" id="cd17546">
    <property type="entry name" value="REC_hyHK_CKI1_RcsC-like"/>
    <property type="match status" value="1"/>
</dbReference>
<dbReference type="NCBIfam" id="TIGR00229">
    <property type="entry name" value="sensory_box"/>
    <property type="match status" value="1"/>
</dbReference>
<dbReference type="InterPro" id="IPR001789">
    <property type="entry name" value="Sig_transdc_resp-reg_receiver"/>
</dbReference>
<dbReference type="CDD" id="cd00130">
    <property type="entry name" value="PAS"/>
    <property type="match status" value="1"/>
</dbReference>
<name>A0A7K1KM74_9BACT</name>
<dbReference type="SUPFAM" id="SSF52172">
    <property type="entry name" value="CheY-like"/>
    <property type="match status" value="1"/>
</dbReference>
<organism evidence="22 23">
    <name type="scientific">Pseudodesulfovibrio alkaliphilus</name>
    <dbReference type="NCBI Taxonomy" id="2661613"/>
    <lineage>
        <taxon>Bacteria</taxon>
        <taxon>Pseudomonadati</taxon>
        <taxon>Thermodesulfobacteriota</taxon>
        <taxon>Desulfovibrionia</taxon>
        <taxon>Desulfovibrionales</taxon>
        <taxon>Desulfovibrionaceae</taxon>
    </lineage>
</organism>
<dbReference type="SUPFAM" id="SSF55874">
    <property type="entry name" value="ATPase domain of HSP90 chaperone/DNA topoisomerase II/histidine kinase"/>
    <property type="match status" value="1"/>
</dbReference>
<evidence type="ECO:0000256" key="10">
    <source>
        <dbReference type="ARBA" id="ARBA00022840"/>
    </source>
</evidence>
<evidence type="ECO:0000256" key="17">
    <source>
        <dbReference type="SAM" id="Phobius"/>
    </source>
</evidence>
<dbReference type="SMART" id="SM00388">
    <property type="entry name" value="HisKA"/>
    <property type="match status" value="1"/>
</dbReference>
<dbReference type="Gene3D" id="6.10.340.10">
    <property type="match status" value="1"/>
</dbReference>
<evidence type="ECO:0000256" key="3">
    <source>
        <dbReference type="ARBA" id="ARBA00012438"/>
    </source>
</evidence>
<keyword evidence="9" id="KW-0418">Kinase</keyword>
<evidence type="ECO:0000256" key="15">
    <source>
        <dbReference type="SAM" id="Coils"/>
    </source>
</evidence>
<evidence type="ECO:0000256" key="5">
    <source>
        <dbReference type="ARBA" id="ARBA00022553"/>
    </source>
</evidence>
<feature type="region of interest" description="Disordered" evidence="16">
    <location>
        <begin position="1"/>
        <end position="27"/>
    </location>
</feature>
<evidence type="ECO:0000313" key="23">
    <source>
        <dbReference type="Proteomes" id="UP000461162"/>
    </source>
</evidence>
<keyword evidence="7 17" id="KW-0812">Transmembrane</keyword>
<keyword evidence="5 14" id="KW-0597">Phosphoprotein</keyword>
<dbReference type="InterPro" id="IPR004358">
    <property type="entry name" value="Sig_transdc_His_kin-like_C"/>
</dbReference>
<evidence type="ECO:0000259" key="18">
    <source>
        <dbReference type="PROSITE" id="PS50109"/>
    </source>
</evidence>
<dbReference type="PANTHER" id="PTHR45339">
    <property type="entry name" value="HYBRID SIGNAL TRANSDUCTION HISTIDINE KINASE J"/>
    <property type="match status" value="1"/>
</dbReference>
<dbReference type="InterPro" id="IPR003660">
    <property type="entry name" value="HAMP_dom"/>
</dbReference>
<dbReference type="InterPro" id="IPR036097">
    <property type="entry name" value="HisK_dim/P_sf"/>
</dbReference>
<dbReference type="InterPro" id="IPR033479">
    <property type="entry name" value="dCache_1"/>
</dbReference>
<dbReference type="CDD" id="cd12915">
    <property type="entry name" value="PDC2_DGC_like"/>
    <property type="match status" value="1"/>
</dbReference>
<dbReference type="InterPro" id="IPR029151">
    <property type="entry name" value="Sensor-like_sf"/>
</dbReference>
<dbReference type="AlphaFoldDB" id="A0A7K1KM74"/>
<dbReference type="InterPro" id="IPR035965">
    <property type="entry name" value="PAS-like_dom_sf"/>
</dbReference>
<feature type="coiled-coil region" evidence="15">
    <location>
        <begin position="467"/>
        <end position="494"/>
    </location>
</feature>
<dbReference type="Gene3D" id="3.40.50.2300">
    <property type="match status" value="1"/>
</dbReference>
<evidence type="ECO:0000256" key="7">
    <source>
        <dbReference type="ARBA" id="ARBA00022692"/>
    </source>
</evidence>
<evidence type="ECO:0000256" key="12">
    <source>
        <dbReference type="ARBA" id="ARBA00023012"/>
    </source>
</evidence>
<dbReference type="PROSITE" id="PS50885">
    <property type="entry name" value="HAMP"/>
    <property type="match status" value="1"/>
</dbReference>
<feature type="transmembrane region" description="Helical" evidence="17">
    <location>
        <begin position="123"/>
        <end position="140"/>
    </location>
</feature>
<dbReference type="GO" id="GO:0005886">
    <property type="term" value="C:plasma membrane"/>
    <property type="evidence" value="ECO:0007669"/>
    <property type="project" value="UniProtKB-SubCell"/>
</dbReference>
<comment type="catalytic activity">
    <reaction evidence="1">
        <text>ATP + protein L-histidine = ADP + protein N-phospho-L-histidine.</text>
        <dbReference type="EC" id="2.7.13.3"/>
    </reaction>
</comment>
<dbReference type="Pfam" id="PF02743">
    <property type="entry name" value="dCache_1"/>
    <property type="match status" value="1"/>
</dbReference>
<dbReference type="SUPFAM" id="SSF103190">
    <property type="entry name" value="Sensory domain-like"/>
    <property type="match status" value="1"/>
</dbReference>
<dbReference type="CDD" id="cd16922">
    <property type="entry name" value="HATPase_EvgS-ArcB-TorS-like"/>
    <property type="match status" value="1"/>
</dbReference>
<evidence type="ECO:0000313" key="22">
    <source>
        <dbReference type="EMBL" id="MUM77140.1"/>
    </source>
</evidence>
<keyword evidence="13 17" id="KW-0472">Membrane</keyword>
<evidence type="ECO:0000259" key="20">
    <source>
        <dbReference type="PROSITE" id="PS50112"/>
    </source>
</evidence>
<evidence type="ECO:0000259" key="21">
    <source>
        <dbReference type="PROSITE" id="PS50885"/>
    </source>
</evidence>
<keyword evidence="10" id="KW-0067">ATP-binding</keyword>
<evidence type="ECO:0000256" key="9">
    <source>
        <dbReference type="ARBA" id="ARBA00022777"/>
    </source>
</evidence>
<dbReference type="Gene3D" id="3.30.565.10">
    <property type="entry name" value="Histidine kinase-like ATPase, C-terminal domain"/>
    <property type="match status" value="1"/>
</dbReference>
<dbReference type="FunFam" id="3.30.565.10:FF:000010">
    <property type="entry name" value="Sensor histidine kinase RcsC"/>
    <property type="match status" value="1"/>
</dbReference>
<dbReference type="InterPro" id="IPR000014">
    <property type="entry name" value="PAS"/>
</dbReference>
<dbReference type="GO" id="GO:0000155">
    <property type="term" value="F:phosphorelay sensor kinase activity"/>
    <property type="evidence" value="ECO:0007669"/>
    <property type="project" value="InterPro"/>
</dbReference>
<keyword evidence="6" id="KW-0808">Transferase</keyword>
<evidence type="ECO:0000256" key="2">
    <source>
        <dbReference type="ARBA" id="ARBA00004651"/>
    </source>
</evidence>
<feature type="domain" description="Histidine kinase" evidence="18">
    <location>
        <begin position="626"/>
        <end position="848"/>
    </location>
</feature>
<dbReference type="GO" id="GO:0005524">
    <property type="term" value="F:ATP binding"/>
    <property type="evidence" value="ECO:0007669"/>
    <property type="project" value="UniProtKB-KW"/>
</dbReference>
<feature type="domain" description="PAS" evidence="20">
    <location>
        <begin position="484"/>
        <end position="555"/>
    </location>
</feature>
<feature type="region of interest" description="Disordered" evidence="16">
    <location>
        <begin position="64"/>
        <end position="102"/>
    </location>
</feature>
<sequence length="991" mass="108439">MSLNMDRVGRSSSMTRILSGMGSPRGAAGVFEDKSRSEMTFVSSKPCPFLVWESKKRGMRLPWPRADGTDLNGNTPWEGTHGGKGSGRMSRATRVSGRADRRESLGGESAMLRFFHGSIRKKLVILVLLATLPPFAVIAFNEMAARQHILEMAGKDTATLLRGYTEVQRRVADSTRALLTTVAVLPAMQDANPDAVHAILAALISANPIYTNAFLLDLDGRVVAGSLPGLHDFDFSDRKHVIEVKRTGAFSAGEYVVGRAIHKPIFPFAVPVFDPRGEMRGSIIIGVDLTHFGELFDQASFPPGSFVGICDHAGRRLFRHPANDATPPGTPIRDEVFLAASQGDAPGFIRAKGSDGPRRIVAFEQVRLGPDGPPYMYMFMGFQESEVLRQINDQAVLGGVTIAVSLALALLLAWYAGGRALARNLERLADAACRVGSSGTMQSSGIDYNDGEMGQLGKAFDTMGRLLEEREAERNEALARLSESEEHYRTLLENNPAGICLVDPNTMTIEFANPAFLRLLGLGPEDVGAVRIGDIHPPEDLEAISEGFRRHSTQDMIFSAAVPCLTRSGERILVDISSARVRVYGRMLLAGFFTDITERKRFEDALVVAKEAAEQANRAKDEFLANISHEVRTPLNGVMGMLQLLRATARGGEQRGYADVAIQSSRNLLRVLNDVLDFSKIEAGKLDLYEEPFDLAGLMRQCMSLFRLQADEKGLVLEHGIDDSARACYIGDEGRIRQVLFNLLGNAIKFTASGSITLEAYALPHREPGRERLFFSVADTGSGIPDAKIDYIFDAFTQVDGSLARKYQGVGLGLPIVKRLVRLMNGSMVVDSELGVGTTILFNVAVRIPERGVCARVEPEEAAAGANPLRILLVEDERVNMLMAKKLLESLGHAVTCAENGERCLEILRHDRFDVVLMDIQMPVMNGMEVTRLIRASEDFRHVADIPIVALTAHATHRDREAALEAGMNDYVSKPFEKEHLEATLQRVVAG</sequence>
<gene>
    <name evidence="22" type="ORF">GKC30_05795</name>
</gene>
<evidence type="ECO:0000259" key="19">
    <source>
        <dbReference type="PROSITE" id="PS50110"/>
    </source>
</evidence>
<dbReference type="SUPFAM" id="SSF47384">
    <property type="entry name" value="Homodimeric domain of signal transducing histidine kinase"/>
    <property type="match status" value="1"/>
</dbReference>
<dbReference type="SMART" id="SM00387">
    <property type="entry name" value="HATPase_c"/>
    <property type="match status" value="1"/>
</dbReference>
<keyword evidence="12" id="KW-0902">Two-component regulatory system</keyword>
<dbReference type="PROSITE" id="PS50110">
    <property type="entry name" value="RESPONSE_REGULATORY"/>
    <property type="match status" value="1"/>
</dbReference>
<dbReference type="SMART" id="SM00448">
    <property type="entry name" value="REC"/>
    <property type="match status" value="1"/>
</dbReference>
<dbReference type="PANTHER" id="PTHR45339:SF5">
    <property type="entry name" value="HISTIDINE KINASE"/>
    <property type="match status" value="1"/>
</dbReference>
<dbReference type="InterPro" id="IPR005467">
    <property type="entry name" value="His_kinase_dom"/>
</dbReference>
<keyword evidence="15" id="KW-0175">Coiled coil</keyword>
<dbReference type="EC" id="2.7.13.3" evidence="3"/>
<comment type="caution">
    <text evidence="22">The sequence shown here is derived from an EMBL/GenBank/DDBJ whole genome shotgun (WGS) entry which is preliminary data.</text>
</comment>
<comment type="subcellular location">
    <subcellularLocation>
        <location evidence="2">Cell membrane</location>
        <topology evidence="2">Multi-pass membrane protein</topology>
    </subcellularLocation>
</comment>
<protein>
    <recommendedName>
        <fullName evidence="3">histidine kinase</fullName>
        <ecNumber evidence="3">2.7.13.3</ecNumber>
    </recommendedName>
</protein>
<feature type="domain" description="Response regulatory" evidence="19">
    <location>
        <begin position="870"/>
        <end position="989"/>
    </location>
</feature>
<accession>A0A7K1KM74</accession>
<dbReference type="InterPro" id="IPR011006">
    <property type="entry name" value="CheY-like_superfamily"/>
</dbReference>
<feature type="modified residue" description="4-aspartylphosphate" evidence="14">
    <location>
        <position position="919"/>
    </location>
</feature>
<proteinExistence type="predicted"/>
<dbReference type="CDD" id="cd12914">
    <property type="entry name" value="PDC1_DGC_like"/>
    <property type="match status" value="1"/>
</dbReference>
<dbReference type="SUPFAM" id="SSF55785">
    <property type="entry name" value="PYP-like sensor domain (PAS domain)"/>
    <property type="match status" value="1"/>
</dbReference>
<evidence type="ECO:0000256" key="1">
    <source>
        <dbReference type="ARBA" id="ARBA00000085"/>
    </source>
</evidence>
<evidence type="ECO:0000256" key="4">
    <source>
        <dbReference type="ARBA" id="ARBA00022475"/>
    </source>
</evidence>
<evidence type="ECO:0000256" key="6">
    <source>
        <dbReference type="ARBA" id="ARBA00022679"/>
    </source>
</evidence>
<dbReference type="InterPro" id="IPR003594">
    <property type="entry name" value="HATPase_dom"/>
</dbReference>
<evidence type="ECO:0000256" key="16">
    <source>
        <dbReference type="SAM" id="MobiDB-lite"/>
    </source>
</evidence>
<dbReference type="SMART" id="SM00091">
    <property type="entry name" value="PAS"/>
    <property type="match status" value="1"/>
</dbReference>
<evidence type="ECO:0000256" key="11">
    <source>
        <dbReference type="ARBA" id="ARBA00022989"/>
    </source>
</evidence>
<dbReference type="Pfam" id="PF00072">
    <property type="entry name" value="Response_reg"/>
    <property type="match status" value="1"/>
</dbReference>
<dbReference type="CDD" id="cd00082">
    <property type="entry name" value="HisKA"/>
    <property type="match status" value="1"/>
</dbReference>
<dbReference type="Gene3D" id="3.30.450.20">
    <property type="entry name" value="PAS domain"/>
    <property type="match status" value="3"/>
</dbReference>
<reference evidence="22 23" key="1">
    <citation type="submission" date="2019-11" db="EMBL/GenBank/DDBJ databases">
        <title>Pseudodesulfovibrio alkaliphilus, sp. nov., an alkaliphilic sulfate-reducing bacteria from mud volcano of Taman peninsula, Russia.</title>
        <authorList>
            <person name="Frolova A."/>
            <person name="Merkel A.Y."/>
            <person name="Slobodkin A.I."/>
        </authorList>
    </citation>
    <scope>NUCLEOTIDE SEQUENCE [LARGE SCALE GENOMIC DNA]</scope>
    <source>
        <strain evidence="22 23">F-1</strain>
    </source>
</reference>
<dbReference type="Pfam" id="PF00512">
    <property type="entry name" value="HisKA"/>
    <property type="match status" value="1"/>
</dbReference>
<keyword evidence="4" id="KW-1003">Cell membrane</keyword>